<dbReference type="GO" id="GO:0005886">
    <property type="term" value="C:plasma membrane"/>
    <property type="evidence" value="ECO:0007669"/>
    <property type="project" value="UniProtKB-SubCell"/>
</dbReference>
<evidence type="ECO:0000256" key="9">
    <source>
        <dbReference type="ARBA" id="ARBA00023065"/>
    </source>
</evidence>
<name>A0A433XAS9_9HYPH</name>
<evidence type="ECO:0000256" key="12">
    <source>
        <dbReference type="ARBA" id="ARBA00025198"/>
    </source>
</evidence>
<dbReference type="Pfam" id="PF00430">
    <property type="entry name" value="ATP-synt_B"/>
    <property type="match status" value="1"/>
</dbReference>
<dbReference type="GO" id="GO:0045259">
    <property type="term" value="C:proton-transporting ATP synthase complex"/>
    <property type="evidence" value="ECO:0007669"/>
    <property type="project" value="UniProtKB-KW"/>
</dbReference>
<evidence type="ECO:0000256" key="4">
    <source>
        <dbReference type="ARBA" id="ARBA00022475"/>
    </source>
</evidence>
<dbReference type="CDD" id="cd06503">
    <property type="entry name" value="ATP-synt_Fo_b"/>
    <property type="match status" value="1"/>
</dbReference>
<dbReference type="EMBL" id="RZNJ01000003">
    <property type="protein sequence ID" value="RUT31162.1"/>
    <property type="molecule type" value="Genomic_DNA"/>
</dbReference>
<protein>
    <recommendedName>
        <fullName evidence="15">ATP synthase subunit b</fullName>
    </recommendedName>
    <alternativeName>
        <fullName evidence="15">ATP synthase F(0) sector subunit b</fullName>
    </alternativeName>
    <alternativeName>
        <fullName evidence="15">ATPase subunit I</fullName>
    </alternativeName>
    <alternativeName>
        <fullName evidence="15">F-type ATPase subunit b</fullName>
        <shortName evidence="15">F-ATPase subunit b</shortName>
    </alternativeName>
</protein>
<dbReference type="RefSeq" id="WP_127188408.1">
    <property type="nucleotide sequence ID" value="NZ_RZNJ01000003.1"/>
</dbReference>
<proteinExistence type="inferred from homology"/>
<comment type="function">
    <text evidence="13">Component of the F(0) channel, it forms part of the peripheral stalk, linking F(1) to F(0). The b'-subunit is a diverged and duplicated form of b found in plants and photosynthetic bacteria.</text>
</comment>
<keyword evidence="11 15" id="KW-0066">ATP synthesis</keyword>
<keyword evidence="18" id="KW-0378">Hydrolase</keyword>
<comment type="caution">
    <text evidence="18">The sequence shown here is derived from an EMBL/GenBank/DDBJ whole genome shotgun (WGS) entry which is preliminary data.</text>
</comment>
<evidence type="ECO:0000256" key="15">
    <source>
        <dbReference type="HAMAP-Rule" id="MF_01398"/>
    </source>
</evidence>
<reference evidence="18 19" key="1">
    <citation type="journal article" date="2016" name="Int. J. Syst. Evol. Microbiol.">
        <title>Arsenicitalea aurantiaca gen. nov., sp. nov., a new member of the family Hyphomicrobiaceae, isolated from high-arsenic sediment.</title>
        <authorList>
            <person name="Mu Y."/>
            <person name="Zhou L."/>
            <person name="Zeng X.C."/>
            <person name="Liu L."/>
            <person name="Pan Y."/>
            <person name="Chen X."/>
            <person name="Wang J."/>
            <person name="Li S."/>
            <person name="Li W.J."/>
            <person name="Wang Y."/>
        </authorList>
    </citation>
    <scope>NUCLEOTIDE SEQUENCE [LARGE SCALE GENOMIC DNA]</scope>
    <source>
        <strain evidence="18 19">42-50</strain>
    </source>
</reference>
<dbReference type="AlphaFoldDB" id="A0A433XAS9"/>
<comment type="subcellular location">
    <subcellularLocation>
        <location evidence="1">Cell inner membrane</location>
        <topology evidence="1">Single-pass membrane protein</topology>
    </subcellularLocation>
    <subcellularLocation>
        <location evidence="15">Cell membrane</location>
        <topology evidence="15">Single-pass membrane protein</topology>
    </subcellularLocation>
</comment>
<dbReference type="Proteomes" id="UP000281547">
    <property type="component" value="Unassembled WGS sequence"/>
</dbReference>
<comment type="function">
    <text evidence="12 15">F(1)F(0) ATP synthase produces ATP from ADP in the presence of a proton or sodium gradient. F-type ATPases consist of two structural domains, F(1) containing the extramembraneous catalytic core and F(0) containing the membrane proton channel, linked together by a central stalk and a peripheral stalk. During catalysis, ATP synthesis in the catalytic domain of F(1) is coupled via a rotary mechanism of the central stalk subunits to proton translocation.</text>
</comment>
<feature type="coiled-coil region" evidence="17">
    <location>
        <begin position="35"/>
        <end position="83"/>
    </location>
</feature>
<evidence type="ECO:0000256" key="2">
    <source>
        <dbReference type="ARBA" id="ARBA00005513"/>
    </source>
</evidence>
<keyword evidence="9 15" id="KW-0406">Ion transport</keyword>
<dbReference type="InterPro" id="IPR050059">
    <property type="entry name" value="ATP_synthase_B_chain"/>
</dbReference>
<dbReference type="OrthoDB" id="8479836at2"/>
<evidence type="ECO:0000256" key="5">
    <source>
        <dbReference type="ARBA" id="ARBA00022547"/>
    </source>
</evidence>
<keyword evidence="3 15" id="KW-0813">Transport</keyword>
<evidence type="ECO:0000256" key="17">
    <source>
        <dbReference type="SAM" id="Coils"/>
    </source>
</evidence>
<evidence type="ECO:0000256" key="11">
    <source>
        <dbReference type="ARBA" id="ARBA00023310"/>
    </source>
</evidence>
<evidence type="ECO:0000256" key="16">
    <source>
        <dbReference type="RuleBase" id="RU003848"/>
    </source>
</evidence>
<dbReference type="GO" id="GO:0046933">
    <property type="term" value="F:proton-transporting ATP synthase activity, rotational mechanism"/>
    <property type="evidence" value="ECO:0007669"/>
    <property type="project" value="UniProtKB-UniRule"/>
</dbReference>
<evidence type="ECO:0000256" key="14">
    <source>
        <dbReference type="ARBA" id="ARBA00025830"/>
    </source>
</evidence>
<evidence type="ECO:0000256" key="3">
    <source>
        <dbReference type="ARBA" id="ARBA00022448"/>
    </source>
</evidence>
<evidence type="ECO:0000256" key="7">
    <source>
        <dbReference type="ARBA" id="ARBA00022781"/>
    </source>
</evidence>
<keyword evidence="8 15" id="KW-1133">Transmembrane helix</keyword>
<dbReference type="HAMAP" id="MF_01398">
    <property type="entry name" value="ATP_synth_b_bprime"/>
    <property type="match status" value="1"/>
</dbReference>
<keyword evidence="19" id="KW-1185">Reference proteome</keyword>
<keyword evidence="7 15" id="KW-0375">Hydrogen ion transport</keyword>
<evidence type="ECO:0000256" key="1">
    <source>
        <dbReference type="ARBA" id="ARBA00004377"/>
    </source>
</evidence>
<keyword evidence="5 15" id="KW-0138">CF(0)</keyword>
<evidence type="ECO:0000256" key="13">
    <source>
        <dbReference type="ARBA" id="ARBA00025614"/>
    </source>
</evidence>
<evidence type="ECO:0000313" key="19">
    <source>
        <dbReference type="Proteomes" id="UP000281547"/>
    </source>
</evidence>
<keyword evidence="17" id="KW-0175">Coiled coil</keyword>
<feature type="transmembrane region" description="Helical" evidence="15">
    <location>
        <begin position="12"/>
        <end position="30"/>
    </location>
</feature>
<dbReference type="GO" id="GO:0016787">
    <property type="term" value="F:hydrolase activity"/>
    <property type="evidence" value="ECO:0007669"/>
    <property type="project" value="UniProtKB-KW"/>
</dbReference>
<sequence length="165" mass="18026">MFDLDATSWASVWATLALVIFIGIIIYFGAHKMIAKALDTRIAKIESDLAEADRLRVEAKALLEEYERKREDAEKEAEGIVLAAREEAFRLTAEAGASLDALIARRTKAVEDKIAQAESQALAEVRSRAADVAVDAARVLLEKQMGEKGDALVQKSINDVGARLN</sequence>
<organism evidence="18 19">
    <name type="scientific">Arsenicitalea aurantiaca</name>
    <dbReference type="NCBI Taxonomy" id="1783274"/>
    <lineage>
        <taxon>Bacteria</taxon>
        <taxon>Pseudomonadati</taxon>
        <taxon>Pseudomonadota</taxon>
        <taxon>Alphaproteobacteria</taxon>
        <taxon>Hyphomicrobiales</taxon>
        <taxon>Devosiaceae</taxon>
        <taxon>Arsenicitalea</taxon>
    </lineage>
</organism>
<evidence type="ECO:0000256" key="10">
    <source>
        <dbReference type="ARBA" id="ARBA00023136"/>
    </source>
</evidence>
<keyword evidence="10 15" id="KW-0472">Membrane</keyword>
<keyword evidence="4 15" id="KW-1003">Cell membrane</keyword>
<evidence type="ECO:0000313" key="18">
    <source>
        <dbReference type="EMBL" id="RUT31162.1"/>
    </source>
</evidence>
<dbReference type="PANTHER" id="PTHR33445:SF1">
    <property type="entry name" value="ATP SYNTHASE SUBUNIT B"/>
    <property type="match status" value="1"/>
</dbReference>
<evidence type="ECO:0000256" key="8">
    <source>
        <dbReference type="ARBA" id="ARBA00022989"/>
    </source>
</evidence>
<keyword evidence="6 15" id="KW-0812">Transmembrane</keyword>
<dbReference type="InterPro" id="IPR002146">
    <property type="entry name" value="ATP_synth_b/b'su_bac/chlpt"/>
</dbReference>
<dbReference type="PANTHER" id="PTHR33445">
    <property type="entry name" value="ATP SYNTHASE SUBUNIT B', CHLOROPLASTIC"/>
    <property type="match status" value="1"/>
</dbReference>
<comment type="subunit">
    <text evidence="14 15">F-type ATPases have 2 components, F(1) - the catalytic core - and F(0) - the membrane proton channel. F(1) has five subunits: alpha(3), beta(3), gamma(1), delta(1), epsilon(1). F(0) has three main subunits: a(1), b(2) and c(10-14). The alpha and beta chains form an alternating ring which encloses part of the gamma chain. F(1) is attached to F(0) by a central stalk formed by the gamma and epsilon chains, while a peripheral stalk is formed by the delta and b chains.</text>
</comment>
<comment type="similarity">
    <text evidence="2 15 16">Belongs to the ATPase B chain family.</text>
</comment>
<dbReference type="GO" id="GO:0046961">
    <property type="term" value="F:proton-transporting ATPase activity, rotational mechanism"/>
    <property type="evidence" value="ECO:0007669"/>
    <property type="project" value="TreeGrafter"/>
</dbReference>
<accession>A0A433XAS9</accession>
<gene>
    <name evidence="15" type="primary">atpF</name>
    <name evidence="18" type="ORF">EMQ25_09845</name>
</gene>
<evidence type="ECO:0000256" key="6">
    <source>
        <dbReference type="ARBA" id="ARBA00022692"/>
    </source>
</evidence>